<dbReference type="Proteomes" id="UP001054837">
    <property type="component" value="Unassembled WGS sequence"/>
</dbReference>
<reference evidence="1 2" key="1">
    <citation type="submission" date="2021-06" db="EMBL/GenBank/DDBJ databases">
        <title>Caerostris darwini draft genome.</title>
        <authorList>
            <person name="Kono N."/>
            <person name="Arakawa K."/>
        </authorList>
    </citation>
    <scope>NUCLEOTIDE SEQUENCE [LARGE SCALE GENOMIC DNA]</scope>
</reference>
<evidence type="ECO:0000313" key="2">
    <source>
        <dbReference type="Proteomes" id="UP001054837"/>
    </source>
</evidence>
<proteinExistence type="predicted"/>
<keyword evidence="2" id="KW-1185">Reference proteome</keyword>
<dbReference type="AlphaFoldDB" id="A0AAV4Q3U1"/>
<organism evidence="1 2">
    <name type="scientific">Caerostris darwini</name>
    <dbReference type="NCBI Taxonomy" id="1538125"/>
    <lineage>
        <taxon>Eukaryota</taxon>
        <taxon>Metazoa</taxon>
        <taxon>Ecdysozoa</taxon>
        <taxon>Arthropoda</taxon>
        <taxon>Chelicerata</taxon>
        <taxon>Arachnida</taxon>
        <taxon>Araneae</taxon>
        <taxon>Araneomorphae</taxon>
        <taxon>Entelegynae</taxon>
        <taxon>Araneoidea</taxon>
        <taxon>Araneidae</taxon>
        <taxon>Caerostris</taxon>
    </lineage>
</organism>
<evidence type="ECO:0000313" key="1">
    <source>
        <dbReference type="EMBL" id="GIY02801.1"/>
    </source>
</evidence>
<sequence length="96" mass="10227">MVGERENVCISSGGMLRSTTDAEIELLEHVFVSHIAAIECLGAVSRALGREGGELSQSLCWSPVVAFRRICGAVLPRTAGWREGVAVSTPLPQSFV</sequence>
<name>A0AAV4Q3U1_9ARAC</name>
<accession>A0AAV4Q3U1</accession>
<comment type="caution">
    <text evidence="1">The sequence shown here is derived from an EMBL/GenBank/DDBJ whole genome shotgun (WGS) entry which is preliminary data.</text>
</comment>
<protein>
    <submittedName>
        <fullName evidence="1">Uncharacterized protein</fullName>
    </submittedName>
</protein>
<dbReference type="EMBL" id="BPLQ01003747">
    <property type="protein sequence ID" value="GIY02801.1"/>
    <property type="molecule type" value="Genomic_DNA"/>
</dbReference>
<gene>
    <name evidence="1" type="ORF">CDAR_608091</name>
</gene>